<dbReference type="InterPro" id="IPR017867">
    <property type="entry name" value="Tyr_phospatase_low_mol_wt"/>
</dbReference>
<evidence type="ECO:0000256" key="2">
    <source>
        <dbReference type="ARBA" id="ARBA00013064"/>
    </source>
</evidence>
<evidence type="ECO:0000256" key="3">
    <source>
        <dbReference type="ARBA" id="ARBA00022801"/>
    </source>
</evidence>
<dbReference type="Gene3D" id="3.40.50.2300">
    <property type="match status" value="1"/>
</dbReference>
<evidence type="ECO:0000313" key="9">
    <source>
        <dbReference type="Proteomes" id="UP000267019"/>
    </source>
</evidence>
<dbReference type="SUPFAM" id="SSF52788">
    <property type="entry name" value="Phosphotyrosine protein phosphatases I"/>
    <property type="match status" value="1"/>
</dbReference>
<evidence type="ECO:0000256" key="1">
    <source>
        <dbReference type="ARBA" id="ARBA00011063"/>
    </source>
</evidence>
<dbReference type="EMBL" id="RBIJ01000004">
    <property type="protein sequence ID" value="RKQ84136.1"/>
    <property type="molecule type" value="Genomic_DNA"/>
</dbReference>
<dbReference type="PANTHER" id="PTHR11717:SF7">
    <property type="entry name" value="LOW MOLECULAR WEIGHT PHOSPHOTYROSINE PROTEIN PHOSPHATASE"/>
    <property type="match status" value="1"/>
</dbReference>
<dbReference type="RefSeq" id="WP_211322117.1">
    <property type="nucleotide sequence ID" value="NZ_RBIJ01000004.1"/>
</dbReference>
<feature type="active site" description="Proton donor" evidence="6">
    <location>
        <position position="135"/>
    </location>
</feature>
<dbReference type="SMART" id="SM00226">
    <property type="entry name" value="LMWPc"/>
    <property type="match status" value="1"/>
</dbReference>
<keyword evidence="3" id="KW-0378">Hydrolase</keyword>
<keyword evidence="9" id="KW-1185">Reference proteome</keyword>
<dbReference type="InterPro" id="IPR036196">
    <property type="entry name" value="Ptyr_pPase_sf"/>
</dbReference>
<evidence type="ECO:0000259" key="7">
    <source>
        <dbReference type="SMART" id="SM00226"/>
    </source>
</evidence>
<dbReference type="PRINTS" id="PR00719">
    <property type="entry name" value="LMWPTPASE"/>
</dbReference>
<feature type="active site" evidence="6">
    <location>
        <position position="21"/>
    </location>
</feature>
<dbReference type="InterPro" id="IPR023485">
    <property type="entry name" value="Ptyr_pPase"/>
</dbReference>
<dbReference type="Pfam" id="PF01451">
    <property type="entry name" value="LMWPc"/>
    <property type="match status" value="1"/>
</dbReference>
<keyword evidence="4" id="KW-0904">Protein phosphatase</keyword>
<name>A0A660KTN4_9BACL</name>
<dbReference type="EC" id="3.1.3.48" evidence="2"/>
<proteinExistence type="inferred from homology"/>
<feature type="active site" description="Nucleophile" evidence="6">
    <location>
        <position position="15"/>
    </location>
</feature>
<accession>A0A660KTN4</accession>
<evidence type="ECO:0000313" key="8">
    <source>
        <dbReference type="EMBL" id="RKQ84136.1"/>
    </source>
</evidence>
<dbReference type="PANTHER" id="PTHR11717">
    <property type="entry name" value="LOW MOLECULAR WEIGHT PROTEIN TYROSINE PHOSPHATASE"/>
    <property type="match status" value="1"/>
</dbReference>
<sequence length="189" mass="21648">MSFEPEPKLRVLFVCMGNICRSPLAEMLFRHYVQALGLEGRVRCDSAGTGNWHVGEPPCEGTLTTARRLGLRWEGVRARQIGPRDFDEFDYILAMDRENLAALERLLRAYRVRPRGKIDLLLAYAPHVGTDEVPDPYFDGRHEEVYVYIDEGVRAFLRHLLAERPNELGLTSEEAQSALRRLEALRARP</sequence>
<gene>
    <name evidence="8" type="ORF">C7438_1305</name>
</gene>
<comment type="similarity">
    <text evidence="1">Belongs to the low molecular weight phosphotyrosine protein phosphatase family.</text>
</comment>
<protein>
    <recommendedName>
        <fullName evidence="2">protein-tyrosine-phosphatase</fullName>
        <ecNumber evidence="2">3.1.3.48</ecNumber>
    </recommendedName>
</protein>
<comment type="catalytic activity">
    <reaction evidence="5">
        <text>O-phospho-L-tyrosyl-[protein] + H2O = L-tyrosyl-[protein] + phosphate</text>
        <dbReference type="Rhea" id="RHEA:10684"/>
        <dbReference type="Rhea" id="RHEA-COMP:10136"/>
        <dbReference type="Rhea" id="RHEA-COMP:20101"/>
        <dbReference type="ChEBI" id="CHEBI:15377"/>
        <dbReference type="ChEBI" id="CHEBI:43474"/>
        <dbReference type="ChEBI" id="CHEBI:46858"/>
        <dbReference type="ChEBI" id="CHEBI:61978"/>
        <dbReference type="EC" id="3.1.3.48"/>
    </reaction>
</comment>
<dbReference type="InterPro" id="IPR050438">
    <property type="entry name" value="LMW_PTPase"/>
</dbReference>
<feature type="domain" description="Phosphotyrosine protein phosphatase I" evidence="7">
    <location>
        <begin position="9"/>
        <end position="159"/>
    </location>
</feature>
<reference evidence="8 9" key="1">
    <citation type="submission" date="2018-10" db="EMBL/GenBank/DDBJ databases">
        <title>Genomic Encyclopedia of Type Strains, Phase IV (KMG-IV): sequencing the most valuable type-strain genomes for metagenomic binning, comparative biology and taxonomic classification.</title>
        <authorList>
            <person name="Goeker M."/>
        </authorList>
    </citation>
    <scope>NUCLEOTIDE SEQUENCE [LARGE SCALE GENOMIC DNA]</scope>
    <source>
        <strain evidence="8 9">DSM 22653</strain>
    </source>
</reference>
<dbReference type="AlphaFoldDB" id="A0A660KTN4"/>
<comment type="caution">
    <text evidence="8">The sequence shown here is derived from an EMBL/GenBank/DDBJ whole genome shotgun (WGS) entry which is preliminary data.</text>
</comment>
<dbReference type="CDD" id="cd16343">
    <property type="entry name" value="LMWPTP"/>
    <property type="match status" value="1"/>
</dbReference>
<evidence type="ECO:0000256" key="5">
    <source>
        <dbReference type="ARBA" id="ARBA00051722"/>
    </source>
</evidence>
<organism evidence="8 9">
    <name type="scientific">Brockia lithotrophica</name>
    <dbReference type="NCBI Taxonomy" id="933949"/>
    <lineage>
        <taxon>Bacteria</taxon>
        <taxon>Bacillati</taxon>
        <taxon>Bacillota</taxon>
        <taxon>Bacilli</taxon>
        <taxon>Bacillales</taxon>
        <taxon>Bacillales Family X. Incertae Sedis</taxon>
        <taxon>Brockia</taxon>
    </lineage>
</organism>
<evidence type="ECO:0000256" key="6">
    <source>
        <dbReference type="PIRSR" id="PIRSR617867-1"/>
    </source>
</evidence>
<dbReference type="GO" id="GO:0004725">
    <property type="term" value="F:protein tyrosine phosphatase activity"/>
    <property type="evidence" value="ECO:0007669"/>
    <property type="project" value="UniProtKB-EC"/>
</dbReference>
<dbReference type="Proteomes" id="UP000267019">
    <property type="component" value="Unassembled WGS sequence"/>
</dbReference>
<evidence type="ECO:0000256" key="4">
    <source>
        <dbReference type="ARBA" id="ARBA00022912"/>
    </source>
</evidence>